<organism evidence="4 5">
    <name type="scientific">Castellaniella ginsengisoli</name>
    <dbReference type="NCBI Taxonomy" id="546114"/>
    <lineage>
        <taxon>Bacteria</taxon>
        <taxon>Pseudomonadati</taxon>
        <taxon>Pseudomonadota</taxon>
        <taxon>Betaproteobacteria</taxon>
        <taxon>Burkholderiales</taxon>
        <taxon>Alcaligenaceae</taxon>
        <taxon>Castellaniella</taxon>
    </lineage>
</organism>
<dbReference type="InterPro" id="IPR011042">
    <property type="entry name" value="6-blade_b-propeller_TolB-like"/>
</dbReference>
<accession>A0ABP3WDH4</accession>
<sequence length="579" mass="63586">MTEDSGTIQRYDRILLTGAAGGLGKVLRETLRPYARVLRLSDIAALAPSQGPHEEIVPCDLTDKDAVDALLEGVDAVVHLGGISVERPFEEVVEANIRGTYHLYEAARRNGVRRVVFASSNHVIGFHRQGVRLDSQSPRRPDGYYGLSKSFGEDLASFYHDRYGIETVSLRIGSSYPKPRNRRMMHTWLSYRDLTELVRCGLYAPGVGHTVAYGASANRDGWWDNRGAAVLGYAPQDSSEAFREEIERLPALAADDPDGIYQGGAFTAAGPYENVPPVRRATRPAGEAELVLHVRNQTGESPVWHAQEQALYWVDIPAGVLHRWRVHDQQHASWRANQPLGCIARASEGGWIGAMEDGIYRLTPGPDQVLSAQAWARVDHARSGMRFNDGRCDRQGRFWAGTMLMDMAQAAPVGALYRLTGRGDALRLERMAGDLIVPNGLAFSPDGRTMYLSDSHPQRQCVWAYDYDIDAGVPGRRRVFIDRLVAGRPDGAAVDAEGCYWICGNDAGMVHRYTPDGRLDRSLRVPVAKPAMCAFGGKDLDTLFVTSIRLPDAAPHALDGAVFALRPGVGGIEEPVFTG</sequence>
<dbReference type="InterPro" id="IPR005511">
    <property type="entry name" value="SMP-30"/>
</dbReference>
<evidence type="ECO:0000259" key="3">
    <source>
        <dbReference type="Pfam" id="PF08450"/>
    </source>
</evidence>
<dbReference type="Pfam" id="PF01370">
    <property type="entry name" value="Epimerase"/>
    <property type="match status" value="1"/>
</dbReference>
<dbReference type="Proteomes" id="UP001500573">
    <property type="component" value="Unassembled WGS sequence"/>
</dbReference>
<protein>
    <recommendedName>
        <fullName evidence="6">NAD(P)-dependent oxidoreductase</fullName>
    </recommendedName>
</protein>
<evidence type="ECO:0008006" key="6">
    <source>
        <dbReference type="Google" id="ProtNLM"/>
    </source>
</evidence>
<comment type="caution">
    <text evidence="4">The sequence shown here is derived from an EMBL/GenBank/DDBJ whole genome shotgun (WGS) entry which is preliminary data.</text>
</comment>
<dbReference type="InterPro" id="IPR036291">
    <property type="entry name" value="NAD(P)-bd_dom_sf"/>
</dbReference>
<gene>
    <name evidence="4" type="ORF">GCM10009108_20310</name>
</gene>
<dbReference type="PANTHER" id="PTHR10907:SF47">
    <property type="entry name" value="REGUCALCIN"/>
    <property type="match status" value="1"/>
</dbReference>
<keyword evidence="5" id="KW-1185">Reference proteome</keyword>
<dbReference type="PRINTS" id="PR01790">
    <property type="entry name" value="SMP30FAMILY"/>
</dbReference>
<name>A0ABP3WDH4_9BURK</name>
<proteinExistence type="inferred from homology"/>
<dbReference type="SUPFAM" id="SSF63829">
    <property type="entry name" value="Calcium-dependent phosphotriesterase"/>
    <property type="match status" value="1"/>
</dbReference>
<evidence type="ECO:0000256" key="1">
    <source>
        <dbReference type="ARBA" id="ARBA00008853"/>
    </source>
</evidence>
<dbReference type="InterPro" id="IPR013658">
    <property type="entry name" value="SGL"/>
</dbReference>
<dbReference type="SUPFAM" id="SSF51735">
    <property type="entry name" value="NAD(P)-binding Rossmann-fold domains"/>
    <property type="match status" value="1"/>
</dbReference>
<dbReference type="Gene3D" id="3.40.50.720">
    <property type="entry name" value="NAD(P)-binding Rossmann-like Domain"/>
    <property type="match status" value="1"/>
</dbReference>
<dbReference type="Gene3D" id="2.120.10.30">
    <property type="entry name" value="TolB, C-terminal domain"/>
    <property type="match status" value="1"/>
</dbReference>
<dbReference type="Pfam" id="PF08450">
    <property type="entry name" value="SGL"/>
    <property type="match status" value="1"/>
</dbReference>
<evidence type="ECO:0000313" key="5">
    <source>
        <dbReference type="Proteomes" id="UP001500573"/>
    </source>
</evidence>
<dbReference type="EMBL" id="BAAAEX010000010">
    <property type="protein sequence ID" value="GAA0780412.1"/>
    <property type="molecule type" value="Genomic_DNA"/>
</dbReference>
<evidence type="ECO:0000313" key="4">
    <source>
        <dbReference type="EMBL" id="GAA0780412.1"/>
    </source>
</evidence>
<feature type="domain" description="NAD-dependent epimerase/dehydratase" evidence="2">
    <location>
        <begin position="14"/>
        <end position="179"/>
    </location>
</feature>
<evidence type="ECO:0000259" key="2">
    <source>
        <dbReference type="Pfam" id="PF01370"/>
    </source>
</evidence>
<dbReference type="InterPro" id="IPR001509">
    <property type="entry name" value="Epimerase_deHydtase"/>
</dbReference>
<reference evidence="5" key="1">
    <citation type="journal article" date="2019" name="Int. J. Syst. Evol. Microbiol.">
        <title>The Global Catalogue of Microorganisms (GCM) 10K type strain sequencing project: providing services to taxonomists for standard genome sequencing and annotation.</title>
        <authorList>
            <consortium name="The Broad Institute Genomics Platform"/>
            <consortium name="The Broad Institute Genome Sequencing Center for Infectious Disease"/>
            <person name="Wu L."/>
            <person name="Ma J."/>
        </authorList>
    </citation>
    <scope>NUCLEOTIDE SEQUENCE [LARGE SCALE GENOMIC DNA]</scope>
    <source>
        <strain evidence="5">JCM 15515</strain>
    </source>
</reference>
<feature type="domain" description="SMP-30/Gluconolactonase/LRE-like region" evidence="3">
    <location>
        <begin position="299"/>
        <end position="548"/>
    </location>
</feature>
<dbReference type="PANTHER" id="PTHR10907">
    <property type="entry name" value="REGUCALCIN"/>
    <property type="match status" value="1"/>
</dbReference>
<comment type="similarity">
    <text evidence="1">Belongs to the SMP-30/CGR1 family.</text>
</comment>